<reference evidence="2 3" key="1">
    <citation type="journal article" date="2008" name="Nature">
        <title>The genome of Laccaria bicolor provides insights into mycorrhizal symbiosis.</title>
        <authorList>
            <person name="Martin F."/>
            <person name="Aerts A."/>
            <person name="Ahren D."/>
            <person name="Brun A."/>
            <person name="Danchin E.G.J."/>
            <person name="Duchaussoy F."/>
            <person name="Gibon J."/>
            <person name="Kohler A."/>
            <person name="Lindquist E."/>
            <person name="Pereda V."/>
            <person name="Salamov A."/>
            <person name="Shapiro H.J."/>
            <person name="Wuyts J."/>
            <person name="Blaudez D."/>
            <person name="Buee M."/>
            <person name="Brokstein P."/>
            <person name="Canbaeck B."/>
            <person name="Cohen D."/>
            <person name="Courty P.E."/>
            <person name="Coutinho P.M."/>
            <person name="Delaruelle C."/>
            <person name="Detter J.C."/>
            <person name="Deveau A."/>
            <person name="DiFazio S."/>
            <person name="Duplessis S."/>
            <person name="Fraissinet-Tachet L."/>
            <person name="Lucic E."/>
            <person name="Frey-Klett P."/>
            <person name="Fourrey C."/>
            <person name="Feussner I."/>
            <person name="Gay G."/>
            <person name="Grimwood J."/>
            <person name="Hoegger P.J."/>
            <person name="Jain P."/>
            <person name="Kilaru S."/>
            <person name="Labbe J."/>
            <person name="Lin Y.C."/>
            <person name="Legue V."/>
            <person name="Le Tacon F."/>
            <person name="Marmeisse R."/>
            <person name="Melayah D."/>
            <person name="Montanini B."/>
            <person name="Muratet M."/>
            <person name="Nehls U."/>
            <person name="Niculita-Hirzel H."/>
            <person name="Oudot-Le Secq M.P."/>
            <person name="Peter M."/>
            <person name="Quesneville H."/>
            <person name="Rajashekar B."/>
            <person name="Reich M."/>
            <person name="Rouhier N."/>
            <person name="Schmutz J."/>
            <person name="Yin T."/>
            <person name="Chalot M."/>
            <person name="Henrissat B."/>
            <person name="Kuees U."/>
            <person name="Lucas S."/>
            <person name="Van de Peer Y."/>
            <person name="Podila G.K."/>
            <person name="Polle A."/>
            <person name="Pukkila P.J."/>
            <person name="Richardson P.M."/>
            <person name="Rouze P."/>
            <person name="Sanders I.R."/>
            <person name="Stajich J.E."/>
            <person name="Tunlid A."/>
            <person name="Tuskan G."/>
            <person name="Grigoriev I.V."/>
        </authorList>
    </citation>
    <scope>NUCLEOTIDE SEQUENCE [LARGE SCALE GENOMIC DNA]</scope>
    <source>
        <strain evidence="3">S238N-H82 / ATCC MYA-4686</strain>
    </source>
</reference>
<name>B0DVQ9_LACBS</name>
<keyword evidence="3" id="KW-1185">Reference proteome</keyword>
<dbReference type="Proteomes" id="UP000001194">
    <property type="component" value="Unassembled WGS sequence"/>
</dbReference>
<sequence length="834" mass="95144">MFSKGEPCDEHGNTLPEGTPPPPRTTADPEDWSPYEDDIQFKTADFLFRIDEMSQTNINYLLELWAWQSMKHGHTGPFSSYKEIYDMIDASSEGDAPWKCMKTTVPHDLPSTAPSWKKKEYEIWFRDPDVVLSNMLANPDFDGEFDTTPYVEVNANGKRRWSDFMSANFAWRQCGAMYVAGILGSDKTTVSVATGDVEYHPFYLSPGNLHNVARRGHRQGVIPIGFFAIPKSDRKYDSDPEFRKFKRQLFHASISAILSPLKAAMKKPVVRRCPDGHFRRVIYDLGPFIADYPEQVMLTGIVQGWCPRCTSLCNKLDPPSGPRRHDLTETLLEQFSGTQLWDEFGIDEDIVPFTCDFPRADIHELISSDLLHQVIKGTFKDHLVTWVGEYLELEHGRTGADKILDEIDRRIAATPLFPGLRRFKQGRRFKQWTGDDSKALMKVYLPAIVGFVPDEMVMCLGAFLDFCYIARRSDFDETTLNDLDAALARFHLHREIFRTTGVREESGFNLPRQHSLVHFRRNIEDFGALNGICSSITESRHITAVKKPWRRSSRFEALGQMLLTNQRLDKLAATKADFISRKMLPPECPPALRDKDEGEDGEPVDVERVLGNVVLARTRDRSYPRNLQDLATHIGIPSLPELTHYFLADQLSPDEEGYIDVEPTITSPISVFHSAAATFYAPSDPSGIRGMRRERIRSTPSWRGTGKRRDCAFVVEDESKPGFRGMSAVRVLLLFSFTYNDTTYPCALVEWFKKVGRSPDKITGMWNVVPECTRNGERLTTVIHLDSVLRAAHLIPVFGRQYLPPHFSHTWSLDVFEAFYVNKYADHHANEICF</sequence>
<evidence type="ECO:0000313" key="3">
    <source>
        <dbReference type="Proteomes" id="UP000001194"/>
    </source>
</evidence>
<gene>
    <name evidence="2" type="ORF">LACBIDRAFT_333379</name>
</gene>
<dbReference type="AlphaFoldDB" id="B0DVQ9"/>
<dbReference type="InParanoid" id="B0DVQ9"/>
<accession>B0DVQ9</accession>
<dbReference type="GeneID" id="6083709"/>
<feature type="compositionally biased region" description="Basic and acidic residues" evidence="1">
    <location>
        <begin position="1"/>
        <end position="12"/>
    </location>
</feature>
<feature type="region of interest" description="Disordered" evidence="1">
    <location>
        <begin position="1"/>
        <end position="34"/>
    </location>
</feature>
<dbReference type="KEGG" id="lbc:LACBIDRAFT_333379"/>
<organism evidence="3">
    <name type="scientific">Laccaria bicolor (strain S238N-H82 / ATCC MYA-4686)</name>
    <name type="common">Bicoloured deceiver</name>
    <name type="synonym">Laccaria laccata var. bicolor</name>
    <dbReference type="NCBI Taxonomy" id="486041"/>
    <lineage>
        <taxon>Eukaryota</taxon>
        <taxon>Fungi</taxon>
        <taxon>Dikarya</taxon>
        <taxon>Basidiomycota</taxon>
        <taxon>Agaricomycotina</taxon>
        <taxon>Agaricomycetes</taxon>
        <taxon>Agaricomycetidae</taxon>
        <taxon>Agaricales</taxon>
        <taxon>Agaricineae</taxon>
        <taxon>Hydnangiaceae</taxon>
        <taxon>Laccaria</taxon>
    </lineage>
</organism>
<dbReference type="RefSeq" id="XP_001888001.1">
    <property type="nucleotide sequence ID" value="XM_001887966.1"/>
</dbReference>
<dbReference type="OrthoDB" id="3199698at2759"/>
<proteinExistence type="predicted"/>
<evidence type="ECO:0000256" key="1">
    <source>
        <dbReference type="SAM" id="MobiDB-lite"/>
    </source>
</evidence>
<protein>
    <submittedName>
        <fullName evidence="2">Predicted protein</fullName>
    </submittedName>
</protein>
<dbReference type="InterPro" id="IPR041078">
    <property type="entry name" value="Plavaka"/>
</dbReference>
<dbReference type="Pfam" id="PF18759">
    <property type="entry name" value="Plavaka"/>
    <property type="match status" value="1"/>
</dbReference>
<dbReference type="EMBL" id="DS547140">
    <property type="protein sequence ID" value="EDR01294.1"/>
    <property type="molecule type" value="Genomic_DNA"/>
</dbReference>
<evidence type="ECO:0000313" key="2">
    <source>
        <dbReference type="EMBL" id="EDR01294.1"/>
    </source>
</evidence>
<dbReference type="HOGENOM" id="CLU_006344_1_0_1"/>